<dbReference type="Pfam" id="PF08183">
    <property type="entry name" value="SpoV"/>
    <property type="match status" value="1"/>
</dbReference>
<gene>
    <name evidence="2" type="primary">spoVM</name>
    <name evidence="2" type="ORF">PGH26_04705</name>
</gene>
<name>A0ABZ0KXV0_9BACL</name>
<dbReference type="NCBIfam" id="NF033436">
    <property type="entry name" value="SpoVM_broad"/>
    <property type="match status" value="1"/>
</dbReference>
<evidence type="ECO:0000256" key="1">
    <source>
        <dbReference type="SAM" id="MobiDB-lite"/>
    </source>
</evidence>
<keyword evidence="3" id="KW-1185">Reference proteome</keyword>
<sequence length="50" mass="5705">MRIYTFTLPKFVSGIVRKCMVVFSKEDTAKAKSSTTASKKRKKRHEKTPG</sequence>
<protein>
    <submittedName>
        <fullName evidence="2">Stage V sporulation protein SpoVM</fullName>
    </submittedName>
</protein>
<dbReference type="EMBL" id="CP116341">
    <property type="protein sequence ID" value="WOV85237.1"/>
    <property type="molecule type" value="Genomic_DNA"/>
</dbReference>
<dbReference type="InterPro" id="IPR012609">
    <property type="entry name" value="Spore_V_M"/>
</dbReference>
<evidence type="ECO:0000313" key="3">
    <source>
        <dbReference type="Proteomes" id="UP001303532"/>
    </source>
</evidence>
<dbReference type="Proteomes" id="UP001303532">
    <property type="component" value="Chromosome"/>
</dbReference>
<organism evidence="2 3">
    <name type="scientific">Sporosarcina jeotgali</name>
    <dbReference type="NCBI Taxonomy" id="3020056"/>
    <lineage>
        <taxon>Bacteria</taxon>
        <taxon>Bacillati</taxon>
        <taxon>Bacillota</taxon>
        <taxon>Bacilli</taxon>
        <taxon>Bacillales</taxon>
        <taxon>Caryophanaceae</taxon>
        <taxon>Sporosarcina</taxon>
    </lineage>
</organism>
<feature type="compositionally biased region" description="Basic residues" evidence="1">
    <location>
        <begin position="38"/>
        <end position="50"/>
    </location>
</feature>
<accession>A0ABZ0KXV0</accession>
<feature type="region of interest" description="Disordered" evidence="1">
    <location>
        <begin position="27"/>
        <end position="50"/>
    </location>
</feature>
<proteinExistence type="predicted"/>
<reference evidence="2 3" key="1">
    <citation type="submission" date="2023-01" db="EMBL/GenBank/DDBJ databases">
        <title>Sporosarcina sp. nov., isolated from Korean tranditional fermented seafood 'Jeotgal'.</title>
        <authorList>
            <person name="Yang A.-I."/>
        </authorList>
    </citation>
    <scope>NUCLEOTIDE SEQUENCE [LARGE SCALE GENOMIC DNA]</scope>
    <source>
        <strain evidence="2 3">B2O-1</strain>
    </source>
</reference>
<evidence type="ECO:0000313" key="2">
    <source>
        <dbReference type="EMBL" id="WOV85237.1"/>
    </source>
</evidence>
<dbReference type="RefSeq" id="WP_116016266.1">
    <property type="nucleotide sequence ID" value="NZ_CP116341.1"/>
</dbReference>